<gene>
    <name evidence="4" type="ORF">QM089_08620</name>
</gene>
<evidence type="ECO:0000259" key="3">
    <source>
        <dbReference type="PROSITE" id="PS50109"/>
    </source>
</evidence>
<comment type="caution">
    <text evidence="4">The sequence shown here is derived from an EMBL/GenBank/DDBJ whole genome shotgun (WGS) entry which is preliminary data.</text>
</comment>
<dbReference type="InterPro" id="IPR003594">
    <property type="entry name" value="HATPase_dom"/>
</dbReference>
<dbReference type="SUPFAM" id="SSF55874">
    <property type="entry name" value="ATPase domain of HSP90 chaperone/DNA topoisomerase II/histidine kinase"/>
    <property type="match status" value="1"/>
</dbReference>
<dbReference type="Pfam" id="PF02518">
    <property type="entry name" value="HATPase_c"/>
    <property type="match status" value="1"/>
</dbReference>
<dbReference type="PANTHER" id="PTHR43065:SF42">
    <property type="entry name" value="TWO-COMPONENT SENSOR PPRA"/>
    <property type="match status" value="1"/>
</dbReference>
<sequence>MINNSYYSIKHKKGLFEIDITKINHWINIEIKDNGNGIHETDIPHIFEPFFTTKEIGEGTGLGLSISRAIVEQHNGFITLDYTGPLGTKFVIGLPESSHASNN</sequence>
<dbReference type="Proteomes" id="UP001187859">
    <property type="component" value="Unassembled WGS sequence"/>
</dbReference>
<evidence type="ECO:0000313" key="4">
    <source>
        <dbReference type="EMBL" id="MDV5390314.1"/>
    </source>
</evidence>
<dbReference type="EC" id="2.7.13.3" evidence="2"/>
<dbReference type="InterPro" id="IPR036890">
    <property type="entry name" value="HATPase_C_sf"/>
</dbReference>
<dbReference type="InterPro" id="IPR004358">
    <property type="entry name" value="Sig_transdc_His_kin-like_C"/>
</dbReference>
<dbReference type="PRINTS" id="PR00344">
    <property type="entry name" value="BCTRLSENSOR"/>
</dbReference>
<reference evidence="4" key="1">
    <citation type="submission" date="2023-05" db="EMBL/GenBank/DDBJ databases">
        <title>Colonisation of extended spectrum b-lactamase- and carbapenemase-producing bacteria on hospital surfaces from low- and middle-income countries.</title>
        <authorList>
            <person name="Nieto-Rosado M."/>
            <person name="Sands K."/>
            <person name="Iregbu K."/>
            <person name="Zahra R."/>
            <person name="Mazarati J.B."/>
            <person name="Mehtar S."/>
            <person name="Barnards-Group B."/>
            <person name="Walsh T.R."/>
        </authorList>
    </citation>
    <scope>NUCLEOTIDE SEQUENCE</scope>
    <source>
        <strain evidence="4">PP-E493</strain>
    </source>
</reference>
<feature type="domain" description="Histidine kinase" evidence="3">
    <location>
        <begin position="1"/>
        <end position="98"/>
    </location>
</feature>
<evidence type="ECO:0000313" key="5">
    <source>
        <dbReference type="Proteomes" id="UP001187859"/>
    </source>
</evidence>
<accession>A0AAE4PYV5</accession>
<dbReference type="RefSeq" id="WP_264889494.1">
    <property type="nucleotide sequence ID" value="NZ_AP026732.1"/>
</dbReference>
<organism evidence="4 5">
    <name type="scientific">Shewanella xiamenensis</name>
    <dbReference type="NCBI Taxonomy" id="332186"/>
    <lineage>
        <taxon>Bacteria</taxon>
        <taxon>Pseudomonadati</taxon>
        <taxon>Pseudomonadota</taxon>
        <taxon>Gammaproteobacteria</taxon>
        <taxon>Alteromonadales</taxon>
        <taxon>Shewanellaceae</taxon>
        <taxon>Shewanella</taxon>
    </lineage>
</organism>
<dbReference type="PROSITE" id="PS50109">
    <property type="entry name" value="HIS_KIN"/>
    <property type="match status" value="1"/>
</dbReference>
<dbReference type="AlphaFoldDB" id="A0AAE4PYV5"/>
<name>A0AAE4PYV5_9GAMM</name>
<evidence type="ECO:0000256" key="2">
    <source>
        <dbReference type="ARBA" id="ARBA00012438"/>
    </source>
</evidence>
<dbReference type="PANTHER" id="PTHR43065">
    <property type="entry name" value="SENSOR HISTIDINE KINASE"/>
    <property type="match status" value="1"/>
</dbReference>
<dbReference type="SMART" id="SM00387">
    <property type="entry name" value="HATPase_c"/>
    <property type="match status" value="1"/>
</dbReference>
<proteinExistence type="predicted"/>
<dbReference type="EMBL" id="JASGOQ010000001">
    <property type="protein sequence ID" value="MDV5390314.1"/>
    <property type="molecule type" value="Genomic_DNA"/>
</dbReference>
<dbReference type="Gene3D" id="3.30.565.10">
    <property type="entry name" value="Histidine kinase-like ATPase, C-terminal domain"/>
    <property type="match status" value="1"/>
</dbReference>
<comment type="catalytic activity">
    <reaction evidence="1">
        <text>ATP + protein L-histidine = ADP + protein N-phospho-L-histidine.</text>
        <dbReference type="EC" id="2.7.13.3"/>
    </reaction>
</comment>
<dbReference type="GO" id="GO:0004673">
    <property type="term" value="F:protein histidine kinase activity"/>
    <property type="evidence" value="ECO:0007669"/>
    <property type="project" value="UniProtKB-EC"/>
</dbReference>
<evidence type="ECO:0000256" key="1">
    <source>
        <dbReference type="ARBA" id="ARBA00000085"/>
    </source>
</evidence>
<protein>
    <recommendedName>
        <fullName evidence="2">histidine kinase</fullName>
        <ecNumber evidence="2">2.7.13.3</ecNumber>
    </recommendedName>
</protein>
<dbReference type="InterPro" id="IPR005467">
    <property type="entry name" value="His_kinase_dom"/>
</dbReference>
<keyword evidence="4" id="KW-0808">Transferase</keyword>
<keyword evidence="4" id="KW-0418">Kinase</keyword>